<accession>A0A9D9N336</accession>
<feature type="active site" description="Proton donor" evidence="1">
    <location>
        <position position="68"/>
    </location>
</feature>
<feature type="binding site" evidence="2">
    <location>
        <position position="39"/>
    </location>
    <ligand>
        <name>Fe cation</name>
        <dbReference type="ChEBI" id="CHEBI:24875"/>
        <label>2</label>
    </ligand>
</feature>
<feature type="binding site" evidence="2">
    <location>
        <position position="67"/>
    </location>
    <ligand>
        <name>Fe cation</name>
        <dbReference type="ChEBI" id="CHEBI:24875"/>
        <label>2</label>
    </ligand>
</feature>
<dbReference type="Gene3D" id="3.60.21.10">
    <property type="match status" value="1"/>
</dbReference>
<feature type="binding site" evidence="2">
    <location>
        <position position="8"/>
    </location>
    <ligand>
        <name>Fe cation</name>
        <dbReference type="ChEBI" id="CHEBI:24875"/>
        <label>1</label>
    </ligand>
</feature>
<protein>
    <submittedName>
        <fullName evidence="3">YmdB family metallophosphoesterase</fullName>
    </submittedName>
</protein>
<dbReference type="EMBL" id="JADIMM010000118">
    <property type="protein sequence ID" value="MBO8458671.1"/>
    <property type="molecule type" value="Genomic_DNA"/>
</dbReference>
<feature type="binding site" evidence="2">
    <location>
        <position position="151"/>
    </location>
    <ligand>
        <name>Fe cation</name>
        <dbReference type="ChEBI" id="CHEBI:24875"/>
        <label>2</label>
    </ligand>
</feature>
<name>A0A9D9N336_9SPIR</name>
<dbReference type="GO" id="GO:0046872">
    <property type="term" value="F:metal ion binding"/>
    <property type="evidence" value="ECO:0007669"/>
    <property type="project" value="UniProtKB-KW"/>
</dbReference>
<reference evidence="3" key="1">
    <citation type="submission" date="2020-10" db="EMBL/GenBank/DDBJ databases">
        <authorList>
            <person name="Gilroy R."/>
        </authorList>
    </citation>
    <scope>NUCLEOTIDE SEQUENCE</scope>
    <source>
        <strain evidence="3">10532</strain>
    </source>
</reference>
<evidence type="ECO:0000313" key="3">
    <source>
        <dbReference type="EMBL" id="MBO8458671.1"/>
    </source>
</evidence>
<dbReference type="PANTHER" id="PTHR36303:SF1">
    <property type="entry name" value="2',3'-CYCLIC-NUCLEOTIDE 2'-PHOSPHODIESTERASE"/>
    <property type="match status" value="1"/>
</dbReference>
<dbReference type="Pfam" id="PF13277">
    <property type="entry name" value="YmdB"/>
    <property type="match status" value="1"/>
</dbReference>
<dbReference type="AlphaFoldDB" id="A0A9D9N336"/>
<reference evidence="3" key="2">
    <citation type="journal article" date="2021" name="PeerJ">
        <title>Extensive microbial diversity within the chicken gut microbiome revealed by metagenomics and culture.</title>
        <authorList>
            <person name="Gilroy R."/>
            <person name="Ravi A."/>
            <person name="Getino M."/>
            <person name="Pursley I."/>
            <person name="Horton D.L."/>
            <person name="Alikhan N.F."/>
            <person name="Baker D."/>
            <person name="Gharbi K."/>
            <person name="Hall N."/>
            <person name="Watson M."/>
            <person name="Adriaenssens E.M."/>
            <person name="Foster-Nyarko E."/>
            <person name="Jarju S."/>
            <person name="Secka A."/>
            <person name="Antonio M."/>
            <person name="Oren A."/>
            <person name="Chaudhuri R.R."/>
            <person name="La Ragione R."/>
            <person name="Hildebrand F."/>
            <person name="Pallen M.J."/>
        </authorList>
    </citation>
    <scope>NUCLEOTIDE SEQUENCE</scope>
    <source>
        <strain evidence="3">10532</strain>
    </source>
</reference>
<evidence type="ECO:0000256" key="2">
    <source>
        <dbReference type="PIRSR" id="PIRSR004789-51"/>
    </source>
</evidence>
<dbReference type="Proteomes" id="UP000823638">
    <property type="component" value="Unassembled WGS sequence"/>
</dbReference>
<keyword evidence="2" id="KW-0479">Metal-binding</keyword>
<organism evidence="3 4">
    <name type="scientific">Candidatus Gallitreponema excrementavium</name>
    <dbReference type="NCBI Taxonomy" id="2840840"/>
    <lineage>
        <taxon>Bacteria</taxon>
        <taxon>Pseudomonadati</taxon>
        <taxon>Spirochaetota</taxon>
        <taxon>Spirochaetia</taxon>
        <taxon>Spirochaetales</taxon>
        <taxon>Candidatus Gallitreponema</taxon>
    </lineage>
</organism>
<feature type="binding site" evidence="2">
    <location>
        <position position="40"/>
    </location>
    <ligand>
        <name>Fe cation</name>
        <dbReference type="ChEBI" id="CHEBI:24875"/>
        <label>1</label>
    </ligand>
</feature>
<dbReference type="GO" id="GO:0004113">
    <property type="term" value="F:2',3'-cyclic-nucleotide 3'-phosphodiesterase activity"/>
    <property type="evidence" value="ECO:0007669"/>
    <property type="project" value="TreeGrafter"/>
</dbReference>
<dbReference type="SUPFAM" id="SSF56300">
    <property type="entry name" value="Metallo-dependent phosphatases"/>
    <property type="match status" value="1"/>
</dbReference>
<gene>
    <name evidence="3" type="ORF">IAA81_10690</name>
</gene>
<dbReference type="InterPro" id="IPR029052">
    <property type="entry name" value="Metallo-depent_PP-like"/>
</dbReference>
<feature type="binding site" evidence="2">
    <location>
        <position position="176"/>
    </location>
    <ligand>
        <name>Fe cation</name>
        <dbReference type="ChEBI" id="CHEBI:24875"/>
        <label>2</label>
    </ligand>
</feature>
<dbReference type="PIRSF" id="PIRSF004789">
    <property type="entry name" value="DR1281"/>
    <property type="match status" value="1"/>
</dbReference>
<dbReference type="InterPro" id="IPR005235">
    <property type="entry name" value="YmdB-like"/>
</dbReference>
<evidence type="ECO:0000313" key="4">
    <source>
        <dbReference type="Proteomes" id="UP000823638"/>
    </source>
</evidence>
<evidence type="ECO:0000256" key="1">
    <source>
        <dbReference type="PIRSR" id="PIRSR004789-50"/>
    </source>
</evidence>
<feature type="binding site" evidence="2">
    <location>
        <position position="39"/>
    </location>
    <ligand>
        <name>Fe cation</name>
        <dbReference type="ChEBI" id="CHEBI:24875"/>
        <label>1</label>
    </ligand>
</feature>
<proteinExistence type="predicted"/>
<sequence length="260" mass="28465">MKFLICGDICGEEGLEFFTGIIPGYVKDNGIYSVIVNGENAASGFGLEEKHCNALFDSGVDVITGGNHIFEKKDFHPYLNSASRVIRPGNYPPGAPGKGWCLVDKGGFKFVVVNLQGREYLSALDCPFRWMDGFLGENQFYPDIPVLLDFHGESGEEKEALGFYLDGRITAFWGTHTHVQTADNRILPKGTAYITDLGMTGAINSVIGSDIETSIKRNKMQILYKTLPARGPCMVQGIILTLNKEDGKALSVDIVTITEN</sequence>
<dbReference type="PANTHER" id="PTHR36303">
    <property type="entry name" value="2',3'-CYCLIC-NUCLEOTIDE 2'-PHOSPHODIESTERASE"/>
    <property type="match status" value="1"/>
</dbReference>
<feature type="binding site" evidence="2">
    <location>
        <position position="178"/>
    </location>
    <ligand>
        <name>Fe cation</name>
        <dbReference type="ChEBI" id="CHEBI:24875"/>
        <label>1</label>
    </ligand>
</feature>
<comment type="caution">
    <text evidence="3">The sequence shown here is derived from an EMBL/GenBank/DDBJ whole genome shotgun (WGS) entry which is preliminary data.</text>
</comment>